<proteinExistence type="predicted"/>
<protein>
    <submittedName>
        <fullName evidence="1">Uncharacterized protein</fullName>
    </submittedName>
</protein>
<dbReference type="EMBL" id="BK016080">
    <property type="protein sequence ID" value="DAF93175.1"/>
    <property type="molecule type" value="Genomic_DNA"/>
</dbReference>
<evidence type="ECO:0000313" key="1">
    <source>
        <dbReference type="EMBL" id="DAF93175.1"/>
    </source>
</evidence>
<accession>A0A8S5UFA8</accession>
<organism evidence="1">
    <name type="scientific">Myoviridae sp. ctcyQ27</name>
    <dbReference type="NCBI Taxonomy" id="2825139"/>
    <lineage>
        <taxon>Viruses</taxon>
        <taxon>Duplodnaviria</taxon>
        <taxon>Heunggongvirae</taxon>
        <taxon>Uroviricota</taxon>
        <taxon>Caudoviricetes</taxon>
    </lineage>
</organism>
<sequence>MNNINVYALTKLRVLLNNHIFNDANKFNELLDIIKSNTDTEVQSIDYANNKVYLVKNGVVNMLVRQICSSLCIFLNNHKLDIQISIDTLEREDDKREVYKVLNDILIGNNVIMLFDLMDLSNEGKTIILLSL</sequence>
<name>A0A8S5UFA8_9CAUD</name>
<reference evidence="1" key="1">
    <citation type="journal article" date="2021" name="Proc. Natl. Acad. Sci. U.S.A.">
        <title>A Catalog of Tens of Thousands of Viruses from Human Metagenomes Reveals Hidden Associations with Chronic Diseases.</title>
        <authorList>
            <person name="Tisza M.J."/>
            <person name="Buck C.B."/>
        </authorList>
    </citation>
    <scope>NUCLEOTIDE SEQUENCE</scope>
    <source>
        <strain evidence="1">CtcyQ27</strain>
    </source>
</reference>